<dbReference type="PROSITE" id="PS50928">
    <property type="entry name" value="ABC_TM1"/>
    <property type="match status" value="1"/>
</dbReference>
<evidence type="ECO:0000256" key="2">
    <source>
        <dbReference type="ARBA" id="ARBA00022448"/>
    </source>
</evidence>
<evidence type="ECO:0000313" key="10">
    <source>
        <dbReference type="EMBL" id="TDE11168.1"/>
    </source>
</evidence>
<keyword evidence="4 7" id="KW-0812">Transmembrane</keyword>
<sequence length="292" mass="30454">MTTTTTATGGRPAGTPRVRKRRAGGDWTHVVALAWLGVLIVAMIALPPILGLDPLALDSTARFSGPSGEHWLGTDDLGRDLLARALDGAQVSLLVGLGSTAIAALVGVPLGMLAGYRGRLADAVVSFLVDVLLGFPGLVLALGLAAFLGPSVPNVMIAIAVPLVPAFARLARAQTMSLLTREFIEASRVIGTPTLSIMRRDIVPNITEPVLAFALVNVGRAILIEGGLSFLGIGVPLPQPTWGTMINEGRVYLTQSPAIILAPSVFMMLTILSINLLADRYLLDRTTVAGGS</sequence>
<accession>A0A4V2Z3A2</accession>
<dbReference type="InterPro" id="IPR050366">
    <property type="entry name" value="BP-dependent_transpt_permease"/>
</dbReference>
<dbReference type="GO" id="GO:0055085">
    <property type="term" value="P:transmembrane transport"/>
    <property type="evidence" value="ECO:0007669"/>
    <property type="project" value="InterPro"/>
</dbReference>
<dbReference type="Gene3D" id="1.10.3720.10">
    <property type="entry name" value="MetI-like"/>
    <property type="match status" value="1"/>
</dbReference>
<dbReference type="GO" id="GO:0005886">
    <property type="term" value="C:plasma membrane"/>
    <property type="evidence" value="ECO:0007669"/>
    <property type="project" value="UniProtKB-SubCell"/>
</dbReference>
<feature type="transmembrane region" description="Helical" evidence="7">
    <location>
        <begin position="154"/>
        <end position="171"/>
    </location>
</feature>
<feature type="transmembrane region" description="Helical" evidence="7">
    <location>
        <begin position="210"/>
        <end position="237"/>
    </location>
</feature>
<protein>
    <submittedName>
        <fullName evidence="10">ABC transporter permease</fullName>
    </submittedName>
</protein>
<dbReference type="RefSeq" id="WP_131893882.1">
    <property type="nucleotide sequence ID" value="NZ_SMKZ01000011.1"/>
</dbReference>
<keyword evidence="5 7" id="KW-1133">Transmembrane helix</keyword>
<dbReference type="PANTHER" id="PTHR43386">
    <property type="entry name" value="OLIGOPEPTIDE TRANSPORT SYSTEM PERMEASE PROTEIN APPC"/>
    <property type="match status" value="1"/>
</dbReference>
<dbReference type="PANTHER" id="PTHR43386:SF1">
    <property type="entry name" value="D,D-DIPEPTIDE TRANSPORT SYSTEM PERMEASE PROTEIN DDPC-RELATED"/>
    <property type="match status" value="1"/>
</dbReference>
<dbReference type="InParanoid" id="A0A4V2Z3A2"/>
<comment type="caution">
    <text evidence="10">The sequence shown here is derived from an EMBL/GenBank/DDBJ whole genome shotgun (WGS) entry which is preliminary data.</text>
</comment>
<evidence type="ECO:0000256" key="4">
    <source>
        <dbReference type="ARBA" id="ARBA00022692"/>
    </source>
</evidence>
<comment type="subcellular location">
    <subcellularLocation>
        <location evidence="1 7">Cell membrane</location>
        <topology evidence="1 7">Multi-pass membrane protein</topology>
    </subcellularLocation>
</comment>
<evidence type="ECO:0000313" key="11">
    <source>
        <dbReference type="Proteomes" id="UP000294739"/>
    </source>
</evidence>
<feature type="region of interest" description="Disordered" evidence="8">
    <location>
        <begin position="1"/>
        <end position="21"/>
    </location>
</feature>
<proteinExistence type="inferred from homology"/>
<organism evidence="10 11">
    <name type="scientific">Jiangella asiatica</name>
    <dbReference type="NCBI Taxonomy" id="2530372"/>
    <lineage>
        <taxon>Bacteria</taxon>
        <taxon>Bacillati</taxon>
        <taxon>Actinomycetota</taxon>
        <taxon>Actinomycetes</taxon>
        <taxon>Jiangellales</taxon>
        <taxon>Jiangellaceae</taxon>
        <taxon>Jiangella</taxon>
    </lineage>
</organism>
<reference evidence="10 11" key="1">
    <citation type="submission" date="2019-03" db="EMBL/GenBank/DDBJ databases">
        <title>Draft genome sequences of novel Actinobacteria.</title>
        <authorList>
            <person name="Sahin N."/>
            <person name="Ay H."/>
            <person name="Saygin H."/>
        </authorList>
    </citation>
    <scope>NUCLEOTIDE SEQUENCE [LARGE SCALE GENOMIC DNA]</scope>
    <source>
        <strain evidence="10 11">5K138</strain>
    </source>
</reference>
<evidence type="ECO:0000259" key="9">
    <source>
        <dbReference type="PROSITE" id="PS50928"/>
    </source>
</evidence>
<dbReference type="SUPFAM" id="SSF161098">
    <property type="entry name" value="MetI-like"/>
    <property type="match status" value="1"/>
</dbReference>
<feature type="compositionally biased region" description="Low complexity" evidence="8">
    <location>
        <begin position="1"/>
        <end position="16"/>
    </location>
</feature>
<evidence type="ECO:0000256" key="1">
    <source>
        <dbReference type="ARBA" id="ARBA00004651"/>
    </source>
</evidence>
<dbReference type="InterPro" id="IPR000515">
    <property type="entry name" value="MetI-like"/>
</dbReference>
<feature type="transmembrane region" description="Helical" evidence="7">
    <location>
        <begin position="27"/>
        <end position="50"/>
    </location>
</feature>
<dbReference type="InterPro" id="IPR035906">
    <property type="entry name" value="MetI-like_sf"/>
</dbReference>
<evidence type="ECO:0000256" key="8">
    <source>
        <dbReference type="SAM" id="MobiDB-lite"/>
    </source>
</evidence>
<dbReference type="OrthoDB" id="9812701at2"/>
<dbReference type="EMBL" id="SMKZ01000011">
    <property type="protein sequence ID" value="TDE11168.1"/>
    <property type="molecule type" value="Genomic_DNA"/>
</dbReference>
<evidence type="ECO:0000256" key="3">
    <source>
        <dbReference type="ARBA" id="ARBA00022475"/>
    </source>
</evidence>
<feature type="transmembrane region" description="Helical" evidence="7">
    <location>
        <begin position="257"/>
        <end position="278"/>
    </location>
</feature>
<keyword evidence="11" id="KW-1185">Reference proteome</keyword>
<comment type="similarity">
    <text evidence="7">Belongs to the binding-protein-dependent transport system permease family.</text>
</comment>
<evidence type="ECO:0000256" key="7">
    <source>
        <dbReference type="RuleBase" id="RU363032"/>
    </source>
</evidence>
<feature type="transmembrane region" description="Helical" evidence="7">
    <location>
        <begin position="91"/>
        <end position="115"/>
    </location>
</feature>
<dbReference type="Pfam" id="PF00528">
    <property type="entry name" value="BPD_transp_1"/>
    <property type="match status" value="1"/>
</dbReference>
<name>A0A4V2Z3A2_9ACTN</name>
<keyword evidence="6 7" id="KW-0472">Membrane</keyword>
<feature type="transmembrane region" description="Helical" evidence="7">
    <location>
        <begin position="127"/>
        <end position="148"/>
    </location>
</feature>
<feature type="domain" description="ABC transmembrane type-1" evidence="9">
    <location>
        <begin position="89"/>
        <end position="278"/>
    </location>
</feature>
<evidence type="ECO:0000256" key="6">
    <source>
        <dbReference type="ARBA" id="ARBA00023136"/>
    </source>
</evidence>
<dbReference type="CDD" id="cd06261">
    <property type="entry name" value="TM_PBP2"/>
    <property type="match status" value="1"/>
</dbReference>
<evidence type="ECO:0000256" key="5">
    <source>
        <dbReference type="ARBA" id="ARBA00022989"/>
    </source>
</evidence>
<keyword evidence="3" id="KW-1003">Cell membrane</keyword>
<dbReference type="Proteomes" id="UP000294739">
    <property type="component" value="Unassembled WGS sequence"/>
</dbReference>
<keyword evidence="2 7" id="KW-0813">Transport</keyword>
<dbReference type="AlphaFoldDB" id="A0A4V2Z3A2"/>
<gene>
    <name evidence="10" type="ORF">E1269_09855</name>
</gene>